<name>A0A1X2G8S3_9FUNG</name>
<dbReference type="EMBL" id="MCGT01000031">
    <property type="protein sequence ID" value="ORX47996.1"/>
    <property type="molecule type" value="Genomic_DNA"/>
</dbReference>
<comment type="caution">
    <text evidence="2">The sequence shown here is derived from an EMBL/GenBank/DDBJ whole genome shotgun (WGS) entry which is preliminary data.</text>
</comment>
<feature type="chain" id="PRO_5012010177" evidence="1">
    <location>
        <begin position="21"/>
        <end position="169"/>
    </location>
</feature>
<protein>
    <submittedName>
        <fullName evidence="2">Uncharacterized protein</fullName>
    </submittedName>
</protein>
<dbReference type="Proteomes" id="UP000242146">
    <property type="component" value="Unassembled WGS sequence"/>
</dbReference>
<dbReference type="AlphaFoldDB" id="A0A1X2G8S3"/>
<evidence type="ECO:0000313" key="2">
    <source>
        <dbReference type="EMBL" id="ORX47996.1"/>
    </source>
</evidence>
<evidence type="ECO:0000256" key="1">
    <source>
        <dbReference type="SAM" id="SignalP"/>
    </source>
</evidence>
<keyword evidence="1" id="KW-0732">Signal</keyword>
<organism evidence="2 3">
    <name type="scientific">Hesseltinella vesiculosa</name>
    <dbReference type="NCBI Taxonomy" id="101127"/>
    <lineage>
        <taxon>Eukaryota</taxon>
        <taxon>Fungi</taxon>
        <taxon>Fungi incertae sedis</taxon>
        <taxon>Mucoromycota</taxon>
        <taxon>Mucoromycotina</taxon>
        <taxon>Mucoromycetes</taxon>
        <taxon>Mucorales</taxon>
        <taxon>Cunninghamellaceae</taxon>
        <taxon>Hesseltinella</taxon>
    </lineage>
</organism>
<reference evidence="2 3" key="1">
    <citation type="submission" date="2016-07" db="EMBL/GenBank/DDBJ databases">
        <title>Pervasive Adenine N6-methylation of Active Genes in Fungi.</title>
        <authorList>
            <consortium name="DOE Joint Genome Institute"/>
            <person name="Mondo S.J."/>
            <person name="Dannebaum R.O."/>
            <person name="Kuo R.C."/>
            <person name="Labutti K."/>
            <person name="Haridas S."/>
            <person name="Kuo A."/>
            <person name="Salamov A."/>
            <person name="Ahrendt S.R."/>
            <person name="Lipzen A."/>
            <person name="Sullivan W."/>
            <person name="Andreopoulos W.B."/>
            <person name="Clum A."/>
            <person name="Lindquist E."/>
            <person name="Daum C."/>
            <person name="Ramamoorthy G.K."/>
            <person name="Gryganskyi A."/>
            <person name="Culley D."/>
            <person name="Magnuson J.K."/>
            <person name="James T.Y."/>
            <person name="O'Malley M.A."/>
            <person name="Stajich J.E."/>
            <person name="Spatafora J.W."/>
            <person name="Visel A."/>
            <person name="Grigoriev I.V."/>
        </authorList>
    </citation>
    <scope>NUCLEOTIDE SEQUENCE [LARGE SCALE GENOMIC DNA]</scope>
    <source>
        <strain evidence="2 3">NRRL 3301</strain>
    </source>
</reference>
<sequence>MVKAHRVMSLALVIFSMFLALKELNFEVRAYKEMQSENNLSMKGKRNTRHKRNSNKTWSLTKTCLIVLSDYTKPSKIRMTLTTTWQLKLATELKTPSSHLRPNHKPKPRNRMIAKVALGTRATTLTYGLQTLTKHPASAPFSKMDADIVDAAKNDFIDGIKMGPCTILV</sequence>
<keyword evidence="3" id="KW-1185">Reference proteome</keyword>
<evidence type="ECO:0000313" key="3">
    <source>
        <dbReference type="Proteomes" id="UP000242146"/>
    </source>
</evidence>
<feature type="signal peptide" evidence="1">
    <location>
        <begin position="1"/>
        <end position="20"/>
    </location>
</feature>
<gene>
    <name evidence="2" type="ORF">DM01DRAFT_314201</name>
</gene>
<proteinExistence type="predicted"/>
<accession>A0A1X2G8S3</accession>